<evidence type="ECO:0000256" key="6">
    <source>
        <dbReference type="ARBA" id="ARBA00047473"/>
    </source>
</evidence>
<accession>A0A7S4PC87</accession>
<evidence type="ECO:0000256" key="10">
    <source>
        <dbReference type="PIRSR" id="PIRSR500133-3"/>
    </source>
</evidence>
<feature type="binding site" evidence="9">
    <location>
        <begin position="268"/>
        <end position="274"/>
    </location>
    <ligand>
        <name>substrate</name>
    </ligand>
</feature>
<feature type="binding site" evidence="9">
    <location>
        <position position="431"/>
    </location>
    <ligand>
        <name>substrate</name>
    </ligand>
</feature>
<dbReference type="Pfam" id="PF03721">
    <property type="entry name" value="UDPG_MGDP_dh_N"/>
    <property type="match status" value="1"/>
</dbReference>
<dbReference type="GO" id="GO:0003979">
    <property type="term" value="F:UDP-glucose 6-dehydrogenase activity"/>
    <property type="evidence" value="ECO:0007669"/>
    <property type="project" value="UniProtKB-EC"/>
</dbReference>
<proteinExistence type="inferred from homology"/>
<dbReference type="GO" id="GO:0005634">
    <property type="term" value="C:nucleus"/>
    <property type="evidence" value="ECO:0007669"/>
    <property type="project" value="TreeGrafter"/>
</dbReference>
<evidence type="ECO:0000256" key="3">
    <source>
        <dbReference type="ARBA" id="ARBA00012954"/>
    </source>
</evidence>
<feature type="active site" description="Nucleophile" evidence="8">
    <location>
        <position position="277"/>
    </location>
</feature>
<feature type="binding site" evidence="10">
    <location>
        <begin position="277"/>
        <end position="280"/>
    </location>
    <ligand>
        <name>NAD(+)</name>
        <dbReference type="ChEBI" id="CHEBI:57540"/>
    </ligand>
</feature>
<feature type="binding site" evidence="10">
    <location>
        <begin position="13"/>
        <end position="18"/>
    </location>
    <ligand>
        <name>NAD(+)</name>
        <dbReference type="ChEBI" id="CHEBI:57540"/>
    </ligand>
</feature>
<evidence type="ECO:0000256" key="9">
    <source>
        <dbReference type="PIRSR" id="PIRSR500133-2"/>
    </source>
</evidence>
<organism evidence="12">
    <name type="scientific">Paramoeba aestuarina</name>
    <dbReference type="NCBI Taxonomy" id="180227"/>
    <lineage>
        <taxon>Eukaryota</taxon>
        <taxon>Amoebozoa</taxon>
        <taxon>Discosea</taxon>
        <taxon>Flabellinia</taxon>
        <taxon>Dactylopodida</taxon>
        <taxon>Paramoebidae</taxon>
        <taxon>Paramoeba</taxon>
    </lineage>
</organism>
<protein>
    <recommendedName>
        <fullName evidence="3 7">UDP-glucose 6-dehydrogenase</fullName>
        <ecNumber evidence="3 7">1.1.1.22</ecNumber>
    </recommendedName>
</protein>
<keyword evidence="4 7" id="KW-0560">Oxidoreductase</keyword>
<evidence type="ECO:0000256" key="4">
    <source>
        <dbReference type="ARBA" id="ARBA00023002"/>
    </source>
</evidence>
<comment type="pathway">
    <text evidence="1">Nucleotide-sugar biosynthesis; UDP-alpha-D-glucuronate biosynthesis; UDP-alpha-D-glucuronate from UDP-alpha-D-glucose: step 1/1.</text>
</comment>
<comment type="similarity">
    <text evidence="2 7">Belongs to the UDP-glucose/GDP-mannose dehydrogenase family.</text>
</comment>
<reference evidence="12" key="1">
    <citation type="submission" date="2021-01" db="EMBL/GenBank/DDBJ databases">
        <authorList>
            <person name="Corre E."/>
            <person name="Pelletier E."/>
            <person name="Niang G."/>
            <person name="Scheremetjew M."/>
            <person name="Finn R."/>
            <person name="Kale V."/>
            <person name="Holt S."/>
            <person name="Cochrane G."/>
            <person name="Meng A."/>
            <person name="Brown T."/>
            <person name="Cohen L."/>
        </authorList>
    </citation>
    <scope>NUCLEOTIDE SEQUENCE</scope>
    <source>
        <strain evidence="12">SoJaBio B1-5/56/2</strain>
    </source>
</reference>
<feature type="binding site" evidence="10">
    <location>
        <position position="43"/>
    </location>
    <ligand>
        <name>NAD(+)</name>
        <dbReference type="ChEBI" id="CHEBI:57540"/>
    </ligand>
</feature>
<sequence length="459" mass="50910">MADYSSKVVVCIGAGYVGGPTMAVLAKHCAEVEFHVVDINEQRIKEWNSDVLPIYEPGLDTLIKQVRGRNLFFSTNVKECIAKGDIVFVSVNTSTKEYGLDAGTAYDLTAVEIVAREIAAVEGGNKIVVEKSTVPVTTADRIQKVFEAAGADSRLDVLSNPEFLAEGQAIQNLEHPDRVLIGCRDTERGHLAERKLAWLYQHFISDDKIITTNVWSSELAKLTANAFLAQRISSINSISAICEKTGADVTEVARVVGADTRLGAKFLKAGVGFGGSCFKKDLLGLIYLCKTFQLQEVADYWLQVLKMNDFQKDRFVRTVLDSMFGTICRKKIVVYGFAFKADTGDIRDSPAITIVERMVEERADVHIYDPKVRESDILGLYPKVTCHKDPYSAAQDAHAILVLTDWEEFTLLDYKKIYNDMKRPAFIFDGRAYLNHNFLKSIGFTVQSIGKGNSANSSL</sequence>
<dbReference type="SUPFAM" id="SSF52413">
    <property type="entry name" value="UDP-glucose/GDP-mannose dehydrogenase C-terminal domain"/>
    <property type="match status" value="1"/>
</dbReference>
<dbReference type="AlphaFoldDB" id="A0A7S4PC87"/>
<dbReference type="InterPro" id="IPR014027">
    <property type="entry name" value="UDP-Glc/GDP-Man_DH_C"/>
</dbReference>
<dbReference type="FunFam" id="3.40.50.720:FF:000032">
    <property type="entry name" value="UDP-glucose 6-dehydrogenase"/>
    <property type="match status" value="1"/>
</dbReference>
<gene>
    <name evidence="12" type="ORF">NAES01612_LOCUS21892</name>
</gene>
<evidence type="ECO:0000256" key="2">
    <source>
        <dbReference type="ARBA" id="ARBA00006601"/>
    </source>
</evidence>
<evidence type="ECO:0000313" key="12">
    <source>
        <dbReference type="EMBL" id="CAE2330381.1"/>
    </source>
</evidence>
<feature type="binding site" evidence="10">
    <location>
        <position position="166"/>
    </location>
    <ligand>
        <name>NAD(+)</name>
        <dbReference type="ChEBI" id="CHEBI:57540"/>
    </ligand>
</feature>
<dbReference type="PANTHER" id="PTHR11374">
    <property type="entry name" value="UDP-GLUCOSE DEHYDROGENASE/UDP-MANNAC DEHYDROGENASE"/>
    <property type="match status" value="1"/>
</dbReference>
<comment type="catalytic activity">
    <reaction evidence="6 7">
        <text>UDP-alpha-D-glucose + 2 NAD(+) + H2O = UDP-alpha-D-glucuronate + 2 NADH + 3 H(+)</text>
        <dbReference type="Rhea" id="RHEA:23596"/>
        <dbReference type="ChEBI" id="CHEBI:15377"/>
        <dbReference type="ChEBI" id="CHEBI:15378"/>
        <dbReference type="ChEBI" id="CHEBI:57540"/>
        <dbReference type="ChEBI" id="CHEBI:57945"/>
        <dbReference type="ChEBI" id="CHEBI:58052"/>
        <dbReference type="ChEBI" id="CHEBI:58885"/>
        <dbReference type="EC" id="1.1.1.22"/>
    </reaction>
</comment>
<dbReference type="Gene3D" id="3.40.50.720">
    <property type="entry name" value="NAD(P)-binding Rossmann-like Domain"/>
    <property type="match status" value="2"/>
</dbReference>
<feature type="binding site" evidence="10">
    <location>
        <begin position="91"/>
        <end position="95"/>
    </location>
    <ligand>
        <name>NAD(+)</name>
        <dbReference type="ChEBI" id="CHEBI:57540"/>
    </ligand>
</feature>
<evidence type="ECO:0000256" key="1">
    <source>
        <dbReference type="ARBA" id="ARBA00004701"/>
    </source>
</evidence>
<dbReference type="FunFam" id="1.20.5.100:FF:000001">
    <property type="entry name" value="UDP-glucose 6-dehydrogenase"/>
    <property type="match status" value="1"/>
</dbReference>
<dbReference type="InterPro" id="IPR014026">
    <property type="entry name" value="UDP-Glc/GDP-Man_DH_dimer"/>
</dbReference>
<feature type="binding site" evidence="10">
    <location>
        <position position="38"/>
    </location>
    <ligand>
        <name>NAD(+)</name>
        <dbReference type="ChEBI" id="CHEBI:57540"/>
    </ligand>
</feature>
<feature type="binding site" evidence="9">
    <location>
        <begin position="221"/>
        <end position="225"/>
    </location>
    <ligand>
        <name>substrate</name>
    </ligand>
</feature>
<dbReference type="GO" id="GO:0006024">
    <property type="term" value="P:glycosaminoglycan biosynthetic process"/>
    <property type="evidence" value="ECO:0007669"/>
    <property type="project" value="TreeGrafter"/>
</dbReference>
<keyword evidence="5 7" id="KW-0520">NAD</keyword>
<dbReference type="SMART" id="SM00984">
    <property type="entry name" value="UDPG_MGDP_dh_C"/>
    <property type="match status" value="1"/>
</dbReference>
<dbReference type="PIRSF" id="PIRSF000124">
    <property type="entry name" value="UDPglc_GDPman_dh"/>
    <property type="match status" value="1"/>
</dbReference>
<feature type="domain" description="UDP-glucose/GDP-mannose dehydrogenase C-terminal" evidence="11">
    <location>
        <begin position="333"/>
        <end position="436"/>
    </location>
</feature>
<dbReference type="InterPro" id="IPR017476">
    <property type="entry name" value="UDP-Glc/GDP-Man"/>
</dbReference>
<dbReference type="PANTHER" id="PTHR11374:SF3">
    <property type="entry name" value="UDP-GLUCOSE 6-DEHYDROGENASE"/>
    <property type="match status" value="1"/>
</dbReference>
<dbReference type="EC" id="1.1.1.22" evidence="3 7"/>
<dbReference type="UniPathway" id="UPA00038">
    <property type="reaction ID" value="UER00491"/>
</dbReference>
<dbReference type="InterPro" id="IPR001732">
    <property type="entry name" value="UDP-Glc/GDP-Man_DH_N"/>
</dbReference>
<dbReference type="PIRSF" id="PIRSF500133">
    <property type="entry name" value="UDPglc_DH_euk"/>
    <property type="match status" value="1"/>
</dbReference>
<dbReference type="NCBIfam" id="TIGR03026">
    <property type="entry name" value="NDP-sugDHase"/>
    <property type="match status" value="1"/>
</dbReference>
<feature type="binding site" evidence="10">
    <location>
        <begin position="132"/>
        <end position="133"/>
    </location>
    <ligand>
        <name>NAD(+)</name>
        <dbReference type="ChEBI" id="CHEBI:57540"/>
    </ligand>
</feature>
<feature type="binding site" evidence="9">
    <location>
        <begin position="162"/>
        <end position="166"/>
    </location>
    <ligand>
        <name>substrate</name>
    </ligand>
</feature>
<dbReference type="FunFam" id="3.40.50.720:FF:000193">
    <property type="entry name" value="UDP-glucose 6-dehydrogenase"/>
    <property type="match status" value="1"/>
</dbReference>
<dbReference type="Gene3D" id="1.20.5.100">
    <property type="entry name" value="Cytochrome c1, transmembrane anchor, C-terminal"/>
    <property type="match status" value="1"/>
</dbReference>
<name>A0A7S4PC87_9EUKA</name>
<dbReference type="EMBL" id="HBKR01033390">
    <property type="protein sequence ID" value="CAE2330381.1"/>
    <property type="molecule type" value="Transcribed_RNA"/>
</dbReference>
<feature type="binding site" evidence="10">
    <location>
        <position position="347"/>
    </location>
    <ligand>
        <name>NAD(+)</name>
        <dbReference type="ChEBI" id="CHEBI:57540"/>
    </ligand>
</feature>
<evidence type="ECO:0000259" key="11">
    <source>
        <dbReference type="SMART" id="SM00984"/>
    </source>
</evidence>
<dbReference type="InterPro" id="IPR028356">
    <property type="entry name" value="UDPglc_DH_euk"/>
</dbReference>
<dbReference type="Pfam" id="PF00984">
    <property type="entry name" value="UDPG_MGDP_dh"/>
    <property type="match status" value="1"/>
</dbReference>
<dbReference type="SUPFAM" id="SSF51735">
    <property type="entry name" value="NAD(P)-binding Rossmann-fold domains"/>
    <property type="match status" value="1"/>
</dbReference>
<dbReference type="SUPFAM" id="SSF48179">
    <property type="entry name" value="6-phosphogluconate dehydrogenase C-terminal domain-like"/>
    <property type="match status" value="1"/>
</dbReference>
<evidence type="ECO:0000256" key="7">
    <source>
        <dbReference type="PIRNR" id="PIRNR000124"/>
    </source>
</evidence>
<evidence type="ECO:0000256" key="5">
    <source>
        <dbReference type="ARBA" id="ARBA00023027"/>
    </source>
</evidence>
<dbReference type="InterPro" id="IPR036220">
    <property type="entry name" value="UDP-Glc/GDP-Man_DH_C_sf"/>
</dbReference>
<feature type="binding site" evidence="9">
    <location>
        <begin position="339"/>
        <end position="340"/>
    </location>
    <ligand>
        <name>substrate</name>
    </ligand>
</feature>
<dbReference type="InterPro" id="IPR008927">
    <property type="entry name" value="6-PGluconate_DH-like_C_sf"/>
</dbReference>
<dbReference type="Pfam" id="PF03720">
    <property type="entry name" value="UDPG_MGDP_dh_C"/>
    <property type="match status" value="1"/>
</dbReference>
<dbReference type="GO" id="GO:0006065">
    <property type="term" value="P:UDP-glucuronate biosynthetic process"/>
    <property type="evidence" value="ECO:0007669"/>
    <property type="project" value="UniProtKB-UniPathway"/>
</dbReference>
<dbReference type="InterPro" id="IPR036291">
    <property type="entry name" value="NAD(P)-bd_dom_sf"/>
</dbReference>
<dbReference type="GO" id="GO:0051287">
    <property type="term" value="F:NAD binding"/>
    <property type="evidence" value="ECO:0007669"/>
    <property type="project" value="InterPro"/>
</dbReference>
<evidence type="ECO:0000256" key="8">
    <source>
        <dbReference type="PIRSR" id="PIRSR500133-1"/>
    </source>
</evidence>
<feature type="binding site" evidence="9">
    <location>
        <position position="261"/>
    </location>
    <ligand>
        <name>substrate</name>
    </ligand>
</feature>